<proteinExistence type="predicted"/>
<dbReference type="EMBL" id="JARIHO010000006">
    <property type="protein sequence ID" value="KAJ7359990.1"/>
    <property type="molecule type" value="Genomic_DNA"/>
</dbReference>
<evidence type="ECO:0000313" key="1">
    <source>
        <dbReference type="EMBL" id="KAJ7359990.1"/>
    </source>
</evidence>
<comment type="caution">
    <text evidence="1">The sequence shown here is derived from an EMBL/GenBank/DDBJ whole genome shotgun (WGS) entry which is preliminary data.</text>
</comment>
<accession>A0AAD7AKF0</accession>
<feature type="non-terminal residue" evidence="1">
    <location>
        <position position="92"/>
    </location>
</feature>
<gene>
    <name evidence="1" type="ORF">DFH08DRAFT_685781</name>
</gene>
<sequence length="92" mass="10612">WKLHKPMCKALTVIEKSNPIAVATLFFSLPNEPTTDLNVLHNTTEAYGSNILSFCERSLQRQAATMPERNLVGWEPRCMVWYVVPAHIKFFY</sequence>
<reference evidence="1" key="1">
    <citation type="submission" date="2023-03" db="EMBL/GenBank/DDBJ databases">
        <title>Massive genome expansion in bonnet fungi (Mycena s.s.) driven by repeated elements and novel gene families across ecological guilds.</title>
        <authorList>
            <consortium name="Lawrence Berkeley National Laboratory"/>
            <person name="Harder C.B."/>
            <person name="Miyauchi S."/>
            <person name="Viragh M."/>
            <person name="Kuo A."/>
            <person name="Thoen E."/>
            <person name="Andreopoulos B."/>
            <person name="Lu D."/>
            <person name="Skrede I."/>
            <person name="Drula E."/>
            <person name="Henrissat B."/>
            <person name="Morin E."/>
            <person name="Kohler A."/>
            <person name="Barry K."/>
            <person name="LaButti K."/>
            <person name="Morin E."/>
            <person name="Salamov A."/>
            <person name="Lipzen A."/>
            <person name="Mereny Z."/>
            <person name="Hegedus B."/>
            <person name="Baldrian P."/>
            <person name="Stursova M."/>
            <person name="Weitz H."/>
            <person name="Taylor A."/>
            <person name="Grigoriev I.V."/>
            <person name="Nagy L.G."/>
            <person name="Martin F."/>
            <person name="Kauserud H."/>
        </authorList>
    </citation>
    <scope>NUCLEOTIDE SEQUENCE</scope>
    <source>
        <strain evidence="1">CBHHK002</strain>
    </source>
</reference>
<dbReference type="Proteomes" id="UP001218218">
    <property type="component" value="Unassembled WGS sequence"/>
</dbReference>
<name>A0AAD7AKF0_9AGAR</name>
<dbReference type="AlphaFoldDB" id="A0AAD7AKF0"/>
<protein>
    <submittedName>
        <fullName evidence="1">Uncharacterized protein</fullName>
    </submittedName>
</protein>
<evidence type="ECO:0000313" key="2">
    <source>
        <dbReference type="Proteomes" id="UP001218218"/>
    </source>
</evidence>
<keyword evidence="2" id="KW-1185">Reference proteome</keyword>
<organism evidence="1 2">
    <name type="scientific">Mycena albidolilacea</name>
    <dbReference type="NCBI Taxonomy" id="1033008"/>
    <lineage>
        <taxon>Eukaryota</taxon>
        <taxon>Fungi</taxon>
        <taxon>Dikarya</taxon>
        <taxon>Basidiomycota</taxon>
        <taxon>Agaricomycotina</taxon>
        <taxon>Agaricomycetes</taxon>
        <taxon>Agaricomycetidae</taxon>
        <taxon>Agaricales</taxon>
        <taxon>Marasmiineae</taxon>
        <taxon>Mycenaceae</taxon>
        <taxon>Mycena</taxon>
    </lineage>
</organism>